<name>A0A2R4CCL0_9BURK</name>
<evidence type="ECO:0000313" key="2">
    <source>
        <dbReference type="Proteomes" id="UP000240505"/>
    </source>
</evidence>
<dbReference type="Proteomes" id="UP000240505">
    <property type="component" value="Chromosome"/>
</dbReference>
<dbReference type="KEGG" id="masz:C9I28_18190"/>
<gene>
    <name evidence="1" type="ORF">C9I28_18190</name>
</gene>
<accession>A0A2R4CCL0</accession>
<evidence type="ECO:0000313" key="1">
    <source>
        <dbReference type="EMBL" id="AVR97356.1"/>
    </source>
</evidence>
<protein>
    <submittedName>
        <fullName evidence="1">DUF3460 domain-containing protein</fullName>
    </submittedName>
</protein>
<keyword evidence="2" id="KW-1185">Reference proteome</keyword>
<proteinExistence type="predicted"/>
<organism evidence="1 2">
    <name type="scientific">Pseudoduganella armeniaca</name>
    <dbReference type="NCBI Taxonomy" id="2072590"/>
    <lineage>
        <taxon>Bacteria</taxon>
        <taxon>Pseudomonadati</taxon>
        <taxon>Pseudomonadota</taxon>
        <taxon>Betaproteobacteria</taxon>
        <taxon>Burkholderiales</taxon>
        <taxon>Oxalobacteraceae</taxon>
        <taxon>Telluria group</taxon>
        <taxon>Pseudoduganella</taxon>
    </lineage>
</organism>
<dbReference type="OrthoDB" id="5296692at2"/>
<dbReference type="Pfam" id="PF11943">
    <property type="entry name" value="DUF3460"/>
    <property type="match status" value="1"/>
</dbReference>
<dbReference type="AlphaFoldDB" id="A0A2R4CCL0"/>
<dbReference type="EMBL" id="CP028324">
    <property type="protein sequence ID" value="AVR97356.1"/>
    <property type="molecule type" value="Genomic_DNA"/>
</dbReference>
<sequence length="61" mass="7599">MKLTKYVSEFEEFLNGYKHDHPNVEEDQRRGWRIWWDHRLDLDAVDRQKKDSVPPNPYYYS</sequence>
<dbReference type="InterPro" id="IPR021853">
    <property type="entry name" value="DUF3460"/>
</dbReference>
<dbReference type="RefSeq" id="WP_107142701.1">
    <property type="nucleotide sequence ID" value="NZ_CP028324.1"/>
</dbReference>
<reference evidence="1 2" key="1">
    <citation type="submission" date="2018-03" db="EMBL/GenBank/DDBJ databases">
        <title>Massilia armeniaca sp. nov., isolated from desert soil.</title>
        <authorList>
            <person name="Huang H."/>
            <person name="Ren M."/>
        </authorList>
    </citation>
    <scope>NUCLEOTIDE SEQUENCE [LARGE SCALE GENOMIC DNA]</scope>
    <source>
        <strain evidence="1 2">ZMN-3</strain>
    </source>
</reference>